<proteinExistence type="predicted"/>
<reference evidence="1" key="1">
    <citation type="submission" date="2014-09" db="EMBL/GenBank/DDBJ databases">
        <authorList>
            <person name="Magalhaes I.L.F."/>
            <person name="Oliveira U."/>
            <person name="Santos F.R."/>
            <person name="Vidigal T.H.D.A."/>
            <person name="Brescovit A.D."/>
            <person name="Santos A.J."/>
        </authorList>
    </citation>
    <scope>NUCLEOTIDE SEQUENCE</scope>
    <source>
        <tissue evidence="1">Shoot tissue taken approximately 20 cm above the soil surface</tissue>
    </source>
</reference>
<dbReference type="EMBL" id="GBRH01244247">
    <property type="protein sequence ID" value="JAD53648.1"/>
    <property type="molecule type" value="Transcribed_RNA"/>
</dbReference>
<accession>A0A0A9AUX4</accession>
<protein>
    <submittedName>
        <fullName evidence="1">Uncharacterized protein</fullName>
    </submittedName>
</protein>
<sequence length="68" mass="7780">MEPVQLAPQAILSETLKQLGFSQEVYTHETINRTHCQAFVFFSAKPISTVDEPHINVSWAEWLILLKP</sequence>
<reference evidence="1" key="2">
    <citation type="journal article" date="2015" name="Data Brief">
        <title>Shoot transcriptome of the giant reed, Arundo donax.</title>
        <authorList>
            <person name="Barrero R.A."/>
            <person name="Guerrero F.D."/>
            <person name="Moolhuijzen P."/>
            <person name="Goolsby J.A."/>
            <person name="Tidwell J."/>
            <person name="Bellgard S.E."/>
            <person name="Bellgard M.I."/>
        </authorList>
    </citation>
    <scope>NUCLEOTIDE SEQUENCE</scope>
    <source>
        <tissue evidence="1">Shoot tissue taken approximately 20 cm above the soil surface</tissue>
    </source>
</reference>
<organism evidence="1">
    <name type="scientific">Arundo donax</name>
    <name type="common">Giant reed</name>
    <name type="synonym">Donax arundinaceus</name>
    <dbReference type="NCBI Taxonomy" id="35708"/>
    <lineage>
        <taxon>Eukaryota</taxon>
        <taxon>Viridiplantae</taxon>
        <taxon>Streptophyta</taxon>
        <taxon>Embryophyta</taxon>
        <taxon>Tracheophyta</taxon>
        <taxon>Spermatophyta</taxon>
        <taxon>Magnoliopsida</taxon>
        <taxon>Liliopsida</taxon>
        <taxon>Poales</taxon>
        <taxon>Poaceae</taxon>
        <taxon>PACMAD clade</taxon>
        <taxon>Arundinoideae</taxon>
        <taxon>Arundineae</taxon>
        <taxon>Arundo</taxon>
    </lineage>
</organism>
<name>A0A0A9AUX4_ARUDO</name>
<dbReference type="AlphaFoldDB" id="A0A0A9AUX4"/>
<evidence type="ECO:0000313" key="1">
    <source>
        <dbReference type="EMBL" id="JAD53648.1"/>
    </source>
</evidence>